<name>A0A0F9VNP5_9ZZZZ</name>
<organism evidence="2">
    <name type="scientific">marine sediment metagenome</name>
    <dbReference type="NCBI Taxonomy" id="412755"/>
    <lineage>
        <taxon>unclassified sequences</taxon>
        <taxon>metagenomes</taxon>
        <taxon>ecological metagenomes</taxon>
    </lineage>
</organism>
<protein>
    <submittedName>
        <fullName evidence="2">Uncharacterized protein</fullName>
    </submittedName>
</protein>
<comment type="caution">
    <text evidence="2">The sequence shown here is derived from an EMBL/GenBank/DDBJ whole genome shotgun (WGS) entry which is preliminary data.</text>
</comment>
<evidence type="ECO:0000313" key="2">
    <source>
        <dbReference type="EMBL" id="KKN67388.1"/>
    </source>
</evidence>
<sequence>MIDLLAPFKAFWNIEKFLFSEGIMGAIIFNIFCIALNLCIWFNYNPIKLLDKKIKWK</sequence>
<gene>
    <name evidence="2" type="ORF">LCGC14_0462520</name>
</gene>
<feature type="transmembrane region" description="Helical" evidence="1">
    <location>
        <begin position="22"/>
        <end position="44"/>
    </location>
</feature>
<accession>A0A0F9VNP5</accession>
<dbReference type="AlphaFoldDB" id="A0A0F9VNP5"/>
<keyword evidence="1" id="KW-0472">Membrane</keyword>
<dbReference type="EMBL" id="LAZR01000476">
    <property type="protein sequence ID" value="KKN67388.1"/>
    <property type="molecule type" value="Genomic_DNA"/>
</dbReference>
<keyword evidence="1" id="KW-1133">Transmembrane helix</keyword>
<reference evidence="2" key="1">
    <citation type="journal article" date="2015" name="Nature">
        <title>Complex archaea that bridge the gap between prokaryotes and eukaryotes.</title>
        <authorList>
            <person name="Spang A."/>
            <person name="Saw J.H."/>
            <person name="Jorgensen S.L."/>
            <person name="Zaremba-Niedzwiedzka K."/>
            <person name="Martijn J."/>
            <person name="Lind A.E."/>
            <person name="van Eijk R."/>
            <person name="Schleper C."/>
            <person name="Guy L."/>
            <person name="Ettema T.J."/>
        </authorList>
    </citation>
    <scope>NUCLEOTIDE SEQUENCE</scope>
</reference>
<keyword evidence="1" id="KW-0812">Transmembrane</keyword>
<proteinExistence type="predicted"/>
<evidence type="ECO:0000256" key="1">
    <source>
        <dbReference type="SAM" id="Phobius"/>
    </source>
</evidence>